<evidence type="ECO:0000313" key="2">
    <source>
        <dbReference type="Proteomes" id="UP001281761"/>
    </source>
</evidence>
<name>A0ABQ9XZ55_9EUKA</name>
<sequence>MDFFGFGSYDDPIATSSLSTSGIENNEMDSSPFFRGEDVQSQFNAKTAAPPAPFTKLPKLPPLPPLPTSWNNPSAVAPTFPRQSRTVHRENTSDKVKPGQPYLFVHAIQVSGSGMIPVRDCVHTIRMNSESFAFTVKSFAENIDHDLLSWLNSEQISTIDKIPDYQSRSSNTELGKPIKVTIMWPDIDNLVLDRQRINDSKTLQPAMLSFKLRNPKDPKFNELFNRLRTVCPDQERHSSQSDYHINVLLKNEAEKWKYFEEKNKSRKNFKILE</sequence>
<gene>
    <name evidence="1" type="ORF">BLNAU_8358</name>
</gene>
<proteinExistence type="predicted"/>
<organism evidence="1 2">
    <name type="scientific">Blattamonas nauphoetae</name>
    <dbReference type="NCBI Taxonomy" id="2049346"/>
    <lineage>
        <taxon>Eukaryota</taxon>
        <taxon>Metamonada</taxon>
        <taxon>Preaxostyla</taxon>
        <taxon>Oxymonadida</taxon>
        <taxon>Blattamonas</taxon>
    </lineage>
</organism>
<reference evidence="1 2" key="1">
    <citation type="journal article" date="2022" name="bioRxiv">
        <title>Genomics of Preaxostyla Flagellates Illuminates Evolutionary Transitions and the Path Towards Mitochondrial Loss.</title>
        <authorList>
            <person name="Novak L.V.F."/>
            <person name="Treitli S.C."/>
            <person name="Pyrih J."/>
            <person name="Halakuc P."/>
            <person name="Pipaliya S.V."/>
            <person name="Vacek V."/>
            <person name="Brzon O."/>
            <person name="Soukal P."/>
            <person name="Eme L."/>
            <person name="Dacks J.B."/>
            <person name="Karnkowska A."/>
            <person name="Elias M."/>
            <person name="Hampl V."/>
        </authorList>
    </citation>
    <scope>NUCLEOTIDE SEQUENCE [LARGE SCALE GENOMIC DNA]</scope>
    <source>
        <strain evidence="1">NAU3</strain>
        <tissue evidence="1">Gut</tissue>
    </source>
</reference>
<keyword evidence="2" id="KW-1185">Reference proteome</keyword>
<evidence type="ECO:0000313" key="1">
    <source>
        <dbReference type="EMBL" id="KAK2956724.1"/>
    </source>
</evidence>
<dbReference type="EMBL" id="JARBJD010000053">
    <property type="protein sequence ID" value="KAK2956724.1"/>
    <property type="molecule type" value="Genomic_DNA"/>
</dbReference>
<accession>A0ABQ9XZ55</accession>
<dbReference type="Proteomes" id="UP001281761">
    <property type="component" value="Unassembled WGS sequence"/>
</dbReference>
<comment type="caution">
    <text evidence="1">The sequence shown here is derived from an EMBL/GenBank/DDBJ whole genome shotgun (WGS) entry which is preliminary data.</text>
</comment>
<protein>
    <submittedName>
        <fullName evidence="1">Uncharacterized protein</fullName>
    </submittedName>
</protein>